<proteinExistence type="predicted"/>
<evidence type="ECO:0000256" key="2">
    <source>
        <dbReference type="ARBA" id="ARBA00012438"/>
    </source>
</evidence>
<keyword evidence="3" id="KW-0597">Phosphoprotein</keyword>
<keyword evidence="11" id="KW-1185">Reference proteome</keyword>
<dbReference type="AlphaFoldDB" id="A0A399IXY0"/>
<protein>
    <recommendedName>
        <fullName evidence="2">histidine kinase</fullName>
        <ecNumber evidence="2">2.7.13.3</ecNumber>
    </recommendedName>
</protein>
<dbReference type="InterPro" id="IPR000014">
    <property type="entry name" value="PAS"/>
</dbReference>
<dbReference type="PANTHER" id="PTHR41523">
    <property type="entry name" value="TWO-COMPONENT SYSTEM SENSOR PROTEIN"/>
    <property type="match status" value="1"/>
</dbReference>
<organism evidence="10 11">
    <name type="scientific">Pseudooceanicola sediminis</name>
    <dbReference type="NCBI Taxonomy" id="2211117"/>
    <lineage>
        <taxon>Bacteria</taxon>
        <taxon>Pseudomonadati</taxon>
        <taxon>Pseudomonadota</taxon>
        <taxon>Alphaproteobacteria</taxon>
        <taxon>Rhodobacterales</taxon>
        <taxon>Paracoccaceae</taxon>
        <taxon>Pseudooceanicola</taxon>
    </lineage>
</organism>
<comment type="catalytic activity">
    <reaction evidence="1">
        <text>ATP + protein L-histidine = ADP + protein N-phospho-L-histidine.</text>
        <dbReference type="EC" id="2.7.13.3"/>
    </reaction>
</comment>
<dbReference type="InterPro" id="IPR013656">
    <property type="entry name" value="PAS_4"/>
</dbReference>
<evidence type="ECO:0000256" key="4">
    <source>
        <dbReference type="ARBA" id="ARBA00022679"/>
    </source>
</evidence>
<dbReference type="GO" id="GO:0005524">
    <property type="term" value="F:ATP binding"/>
    <property type="evidence" value="ECO:0007669"/>
    <property type="project" value="UniProtKB-KW"/>
</dbReference>
<accession>A0A399IXY0</accession>
<dbReference type="Gene3D" id="3.30.565.10">
    <property type="entry name" value="Histidine kinase-like ATPase, C-terminal domain"/>
    <property type="match status" value="1"/>
</dbReference>
<dbReference type="SMART" id="SM00091">
    <property type="entry name" value="PAS"/>
    <property type="match status" value="1"/>
</dbReference>
<evidence type="ECO:0000256" key="1">
    <source>
        <dbReference type="ARBA" id="ARBA00000085"/>
    </source>
</evidence>
<gene>
    <name evidence="10" type="ORF">DL237_15680</name>
</gene>
<evidence type="ECO:0000259" key="8">
    <source>
        <dbReference type="SMART" id="SM00091"/>
    </source>
</evidence>
<evidence type="ECO:0000313" key="11">
    <source>
        <dbReference type="Proteomes" id="UP000265848"/>
    </source>
</evidence>
<keyword evidence="7" id="KW-0067">ATP-binding</keyword>
<feature type="domain" description="PAS" evidence="8">
    <location>
        <begin position="10"/>
        <end position="78"/>
    </location>
</feature>
<dbReference type="CDD" id="cd00130">
    <property type="entry name" value="PAS"/>
    <property type="match status" value="1"/>
</dbReference>
<reference evidence="10 11" key="1">
    <citation type="submission" date="2018-08" db="EMBL/GenBank/DDBJ databases">
        <title>Pseudooceanicola sediminis CY03 in the family Rhodobacteracea.</title>
        <authorList>
            <person name="Zhang Y.-J."/>
        </authorList>
    </citation>
    <scope>NUCLEOTIDE SEQUENCE [LARGE SCALE GENOMIC DNA]</scope>
    <source>
        <strain evidence="10 11">CY03</strain>
    </source>
</reference>
<name>A0A399IXY0_9RHOB</name>
<evidence type="ECO:0000259" key="9">
    <source>
        <dbReference type="SMART" id="SM00911"/>
    </source>
</evidence>
<evidence type="ECO:0000256" key="6">
    <source>
        <dbReference type="ARBA" id="ARBA00022777"/>
    </source>
</evidence>
<dbReference type="InterPro" id="IPR036890">
    <property type="entry name" value="HATPase_C_sf"/>
</dbReference>
<evidence type="ECO:0000313" key="10">
    <source>
        <dbReference type="EMBL" id="RII37834.1"/>
    </source>
</evidence>
<dbReference type="EMBL" id="QWJJ01000014">
    <property type="protein sequence ID" value="RII37834.1"/>
    <property type="molecule type" value="Genomic_DNA"/>
</dbReference>
<dbReference type="GO" id="GO:0004673">
    <property type="term" value="F:protein histidine kinase activity"/>
    <property type="evidence" value="ECO:0007669"/>
    <property type="project" value="UniProtKB-EC"/>
</dbReference>
<dbReference type="Proteomes" id="UP000265848">
    <property type="component" value="Unassembled WGS sequence"/>
</dbReference>
<keyword evidence="4" id="KW-0808">Transferase</keyword>
<dbReference type="PANTHER" id="PTHR41523:SF7">
    <property type="entry name" value="HISTIDINE KINASE"/>
    <property type="match status" value="1"/>
</dbReference>
<dbReference type="OrthoDB" id="9816309at2"/>
<dbReference type="InterPro" id="IPR035965">
    <property type="entry name" value="PAS-like_dom_sf"/>
</dbReference>
<keyword evidence="5" id="KW-0547">Nucleotide-binding</keyword>
<feature type="domain" description="Signal transduction histidine kinase HWE region" evidence="9">
    <location>
        <begin position="155"/>
        <end position="237"/>
    </location>
</feature>
<comment type="caution">
    <text evidence="10">The sequence shown here is derived from an EMBL/GenBank/DDBJ whole genome shotgun (WGS) entry which is preliminary data.</text>
</comment>
<sequence length="344" mass="38290">MTVIRPTDDLKYDLLFKNLPAPCLVLDQDMRIVTATGRYLATVERTLDDLVGQYVFDAFPETGERLERFQDAFRRALNGEENTLVKVPYSLPVVDADGHPVLDADGREKTREVWWTCHHTPVKDSDGTVLCMIQNAQDITQQVKAETLKDAIAAELQHRVGNILGLVSVIARRTAGTSDNLTDFLTKFDGRVQALSRTHSYLTGTNWNRMTIEKIVSRQLSDYFELDGDQITLVGADIALNPNEAQILTLAIHELTTNSVKYGALKTPGGRLNVQWSRLGPTGYDLEWREGGLTGTPTTTGTRGFGSLILDDIVPMQLQAKARRDFGQSTFLYHLSVPERSVPA</sequence>
<keyword evidence="6" id="KW-0418">Kinase</keyword>
<dbReference type="Pfam" id="PF07536">
    <property type="entry name" value="HWE_HK"/>
    <property type="match status" value="1"/>
</dbReference>
<evidence type="ECO:0000256" key="7">
    <source>
        <dbReference type="ARBA" id="ARBA00022840"/>
    </source>
</evidence>
<evidence type="ECO:0000256" key="5">
    <source>
        <dbReference type="ARBA" id="ARBA00022741"/>
    </source>
</evidence>
<dbReference type="Pfam" id="PF08448">
    <property type="entry name" value="PAS_4"/>
    <property type="match status" value="1"/>
</dbReference>
<evidence type="ECO:0000256" key="3">
    <source>
        <dbReference type="ARBA" id="ARBA00022553"/>
    </source>
</evidence>
<dbReference type="SMART" id="SM00911">
    <property type="entry name" value="HWE_HK"/>
    <property type="match status" value="1"/>
</dbReference>
<dbReference type="EC" id="2.7.13.3" evidence="2"/>
<dbReference type="RefSeq" id="WP_119400026.1">
    <property type="nucleotide sequence ID" value="NZ_QWJJ01000014.1"/>
</dbReference>
<dbReference type="InterPro" id="IPR011102">
    <property type="entry name" value="Sig_transdc_His_kinase_HWE"/>
</dbReference>
<dbReference type="SUPFAM" id="SSF55785">
    <property type="entry name" value="PYP-like sensor domain (PAS domain)"/>
    <property type="match status" value="1"/>
</dbReference>
<dbReference type="Gene3D" id="3.30.450.20">
    <property type="entry name" value="PAS domain"/>
    <property type="match status" value="1"/>
</dbReference>